<evidence type="ECO:0000256" key="1">
    <source>
        <dbReference type="ARBA" id="ARBA00004496"/>
    </source>
</evidence>
<evidence type="ECO:0000313" key="4">
    <source>
        <dbReference type="EMBL" id="CAD7239218.1"/>
    </source>
</evidence>
<dbReference type="GO" id="GO:0002143">
    <property type="term" value="P:tRNA wobble position uridine thiolation"/>
    <property type="evidence" value="ECO:0007669"/>
    <property type="project" value="TreeGrafter"/>
</dbReference>
<evidence type="ECO:0000256" key="2">
    <source>
        <dbReference type="ARBA" id="ARBA00005718"/>
    </source>
</evidence>
<keyword evidence="3" id="KW-0963">Cytoplasm</keyword>
<sequence length="110" mass="13030">MLSHTRVERDIETYLVHPEDWSEDIAEELAAEEHIELSEAHWSVLEYVRDSWEDHRIIPDIRHVVSHMAKEQDIDKKTAKQQLFQLFPYGYVKQVCKIAGMQRPRAWSTG</sequence>
<protein>
    <submittedName>
        <fullName evidence="4">Uncharacterized protein</fullName>
    </submittedName>
</protein>
<dbReference type="GO" id="GO:0097163">
    <property type="term" value="F:sulfur carrier activity"/>
    <property type="evidence" value="ECO:0007669"/>
    <property type="project" value="TreeGrafter"/>
</dbReference>
<dbReference type="InterPro" id="IPR042072">
    <property type="entry name" value="DsrC-like_C"/>
</dbReference>
<dbReference type="NCBIfam" id="TIGR03342">
    <property type="entry name" value="dsrC_tusE_dsvC"/>
    <property type="match status" value="1"/>
</dbReference>
<organism evidence="4">
    <name type="scientific">Cyprideis torosa</name>
    <dbReference type="NCBI Taxonomy" id="163714"/>
    <lineage>
        <taxon>Eukaryota</taxon>
        <taxon>Metazoa</taxon>
        <taxon>Ecdysozoa</taxon>
        <taxon>Arthropoda</taxon>
        <taxon>Crustacea</taxon>
        <taxon>Oligostraca</taxon>
        <taxon>Ostracoda</taxon>
        <taxon>Podocopa</taxon>
        <taxon>Podocopida</taxon>
        <taxon>Cytherocopina</taxon>
        <taxon>Cytheroidea</taxon>
        <taxon>Cytherideidae</taxon>
        <taxon>Cyprideis</taxon>
    </lineage>
</organism>
<dbReference type="PIRSF" id="PIRSF006223">
    <property type="entry name" value="DsrC_TusE"/>
    <property type="match status" value="1"/>
</dbReference>
<proteinExistence type="inferred from homology"/>
<accession>A0A7R8ZYL3</accession>
<dbReference type="SUPFAM" id="SSF69721">
    <property type="entry name" value="DsrC, the gamma subunit of dissimilatory sulfite reductase"/>
    <property type="match status" value="1"/>
</dbReference>
<dbReference type="Gene3D" id="1.10.10.370">
    <property type="entry name" value="DsrC-like protein, C-terminal domain"/>
    <property type="match status" value="1"/>
</dbReference>
<dbReference type="PANTHER" id="PTHR37010:SF1">
    <property type="entry name" value="SULFURTRANSFERASE TUSE"/>
    <property type="match status" value="1"/>
</dbReference>
<comment type="similarity">
    <text evidence="2">Belongs to the DsrC/TusE family.</text>
</comment>
<reference evidence="4" key="1">
    <citation type="submission" date="2020-11" db="EMBL/GenBank/DDBJ databases">
        <authorList>
            <person name="Tran Van P."/>
        </authorList>
    </citation>
    <scope>NUCLEOTIDE SEQUENCE</scope>
</reference>
<evidence type="ECO:0000256" key="3">
    <source>
        <dbReference type="ARBA" id="ARBA00022490"/>
    </source>
</evidence>
<name>A0A7R8ZYL3_9CRUS</name>
<dbReference type="EMBL" id="OB718923">
    <property type="protein sequence ID" value="CAD7239218.1"/>
    <property type="molecule type" value="Genomic_DNA"/>
</dbReference>
<dbReference type="Pfam" id="PF04358">
    <property type="entry name" value="DsrC"/>
    <property type="match status" value="1"/>
</dbReference>
<dbReference type="Gene3D" id="3.30.1420.10">
    <property type="match status" value="1"/>
</dbReference>
<dbReference type="InterPro" id="IPR025526">
    <property type="entry name" value="DsrC-like_dom_sf"/>
</dbReference>
<dbReference type="GO" id="GO:0005737">
    <property type="term" value="C:cytoplasm"/>
    <property type="evidence" value="ECO:0007669"/>
    <property type="project" value="UniProtKB-SubCell"/>
</dbReference>
<gene>
    <name evidence="4" type="ORF">CTOB1V02_LOCUS17033</name>
</gene>
<comment type="subcellular location">
    <subcellularLocation>
        <location evidence="1">Cytoplasm</location>
    </subcellularLocation>
</comment>
<dbReference type="InterPro" id="IPR043163">
    <property type="entry name" value="DsrC-like_N"/>
</dbReference>
<dbReference type="AlphaFoldDB" id="A0A7R8ZYL3"/>
<dbReference type="InterPro" id="IPR007453">
    <property type="entry name" value="DsrC/TusE"/>
</dbReference>
<dbReference type="PANTHER" id="PTHR37010">
    <property type="entry name" value="SULFURTRANSFERASE TUSE"/>
    <property type="match status" value="1"/>
</dbReference>